<name>A0A835XPU0_9CHLO</name>
<evidence type="ECO:0000256" key="3">
    <source>
        <dbReference type="PROSITE-ProRule" id="PRU10141"/>
    </source>
</evidence>
<dbReference type="PANTHER" id="PTHR44329:SF261">
    <property type="entry name" value="ZINC FINGER CONTAINING PROTEIN KINASE-RELATED"/>
    <property type="match status" value="1"/>
</dbReference>
<feature type="domain" description="Protein kinase" evidence="4">
    <location>
        <begin position="250"/>
        <end position="511"/>
    </location>
</feature>
<dbReference type="InterPro" id="IPR036770">
    <property type="entry name" value="Ankyrin_rpt-contain_sf"/>
</dbReference>
<evidence type="ECO:0000313" key="6">
    <source>
        <dbReference type="Proteomes" id="UP000612055"/>
    </source>
</evidence>
<dbReference type="EMBL" id="JAEHOE010000079">
    <property type="protein sequence ID" value="KAG2488882.1"/>
    <property type="molecule type" value="Genomic_DNA"/>
</dbReference>
<dbReference type="InterPro" id="IPR051681">
    <property type="entry name" value="Ser/Thr_Kinases-Pseudokinases"/>
</dbReference>
<dbReference type="Gene3D" id="1.10.510.10">
    <property type="entry name" value="Transferase(Phosphotransferase) domain 1"/>
    <property type="match status" value="1"/>
</dbReference>
<feature type="repeat" description="ANK" evidence="2">
    <location>
        <begin position="122"/>
        <end position="154"/>
    </location>
</feature>
<organism evidence="5 6">
    <name type="scientific">Edaphochlamys debaryana</name>
    <dbReference type="NCBI Taxonomy" id="47281"/>
    <lineage>
        <taxon>Eukaryota</taxon>
        <taxon>Viridiplantae</taxon>
        <taxon>Chlorophyta</taxon>
        <taxon>core chlorophytes</taxon>
        <taxon>Chlorophyceae</taxon>
        <taxon>CS clade</taxon>
        <taxon>Chlamydomonadales</taxon>
        <taxon>Chlamydomonadales incertae sedis</taxon>
        <taxon>Edaphochlamys</taxon>
    </lineage>
</organism>
<evidence type="ECO:0000313" key="5">
    <source>
        <dbReference type="EMBL" id="KAG2488882.1"/>
    </source>
</evidence>
<dbReference type="GO" id="GO:0005524">
    <property type="term" value="F:ATP binding"/>
    <property type="evidence" value="ECO:0007669"/>
    <property type="project" value="UniProtKB-UniRule"/>
</dbReference>
<dbReference type="PROSITE" id="PS00109">
    <property type="entry name" value="PROTEIN_KINASE_TYR"/>
    <property type="match status" value="1"/>
</dbReference>
<gene>
    <name evidence="5" type="ORF">HYH03_012676</name>
</gene>
<keyword evidence="2" id="KW-0040">ANK repeat</keyword>
<dbReference type="PANTHER" id="PTHR44329">
    <property type="entry name" value="SERINE/THREONINE-PROTEIN KINASE TNNI3K-RELATED"/>
    <property type="match status" value="1"/>
</dbReference>
<dbReference type="PROSITE" id="PS50011">
    <property type="entry name" value="PROTEIN_KINASE_DOM"/>
    <property type="match status" value="1"/>
</dbReference>
<dbReference type="Gene3D" id="1.25.40.20">
    <property type="entry name" value="Ankyrin repeat-containing domain"/>
    <property type="match status" value="2"/>
</dbReference>
<dbReference type="InterPro" id="IPR001245">
    <property type="entry name" value="Ser-Thr/Tyr_kinase_cat_dom"/>
</dbReference>
<dbReference type="InterPro" id="IPR008266">
    <property type="entry name" value="Tyr_kinase_AS"/>
</dbReference>
<feature type="binding site" evidence="3">
    <location>
        <position position="277"/>
    </location>
    <ligand>
        <name>ATP</name>
        <dbReference type="ChEBI" id="CHEBI:30616"/>
    </ligand>
</feature>
<evidence type="ECO:0000256" key="1">
    <source>
        <dbReference type="ARBA" id="ARBA00005843"/>
    </source>
</evidence>
<dbReference type="InterPro" id="IPR017441">
    <property type="entry name" value="Protein_kinase_ATP_BS"/>
</dbReference>
<protein>
    <recommendedName>
        <fullName evidence="4">Protein kinase domain-containing protein</fullName>
    </recommendedName>
</protein>
<dbReference type="Gene3D" id="3.30.200.20">
    <property type="entry name" value="Phosphorylase Kinase, domain 1"/>
    <property type="match status" value="1"/>
</dbReference>
<dbReference type="InterPro" id="IPR000719">
    <property type="entry name" value="Prot_kinase_dom"/>
</dbReference>
<evidence type="ECO:0000256" key="2">
    <source>
        <dbReference type="PROSITE-ProRule" id="PRU00023"/>
    </source>
</evidence>
<proteinExistence type="inferred from homology"/>
<sequence length="523" mass="54247">MMGMVRHSIELGSTHSGLMLRTMAAEGHPTAVATLLAAGAHPDRPEVSGDTALHSACGSPCGCRVELVAALLEAGATADARNYAGRTPSMLAASLPGPHEPTVAVLRALDRAGADMQVVDAKGRGLLAMAAAAGNLPAVNWLLRRGLDPSLPDADGRTPLDYARAHSDGAVASALEAAVGERSRKRAAVAAVTAVAAGASTATSHAGSTTTTTIIPASAAAPSGSQAEARADSGACSPHPASGELPARCVVWGEKLGVGGFAVVFAGRCQGRSVVIKTPLLPASPARVHALRSEHAVLRALPRHERVVGLEGWVTRGDGAHGMVISRHDRSLGSMLGRPRTPLSAAERFAIAQQAAEGLAFLHSHGVVHLDFRPDNILLTDDMHVKICDFGNSVVLSEAQAQAQAQALALVVPDERPSGVIRYMAPELRAVQPYGTKADVWAWGVTAFELATWRRPSLEFVPFDAAKEAADPAGPMRALDPGLADLIAACTAEDPDERPSMEQVVERMGALQLKECPRPVVAA</sequence>
<dbReference type="SMART" id="SM00248">
    <property type="entry name" value="ANK"/>
    <property type="match status" value="2"/>
</dbReference>
<keyword evidence="3" id="KW-0067">ATP-binding</keyword>
<dbReference type="PROSITE" id="PS50088">
    <property type="entry name" value="ANK_REPEAT"/>
    <property type="match status" value="1"/>
</dbReference>
<comment type="similarity">
    <text evidence="1">Belongs to the protein kinase superfamily. TKL Ser/Thr protein kinase family.</text>
</comment>
<dbReference type="Pfam" id="PF00023">
    <property type="entry name" value="Ank"/>
    <property type="match status" value="1"/>
</dbReference>
<dbReference type="Pfam" id="PF13857">
    <property type="entry name" value="Ank_5"/>
    <property type="match status" value="1"/>
</dbReference>
<dbReference type="InterPro" id="IPR002110">
    <property type="entry name" value="Ankyrin_rpt"/>
</dbReference>
<keyword evidence="3" id="KW-0547">Nucleotide-binding</keyword>
<dbReference type="SUPFAM" id="SSF56112">
    <property type="entry name" value="Protein kinase-like (PK-like)"/>
    <property type="match status" value="1"/>
</dbReference>
<reference evidence="5" key="1">
    <citation type="journal article" date="2020" name="bioRxiv">
        <title>Comparative genomics of Chlamydomonas.</title>
        <authorList>
            <person name="Craig R.J."/>
            <person name="Hasan A.R."/>
            <person name="Ness R.W."/>
            <person name="Keightley P.D."/>
        </authorList>
    </citation>
    <scope>NUCLEOTIDE SEQUENCE</scope>
    <source>
        <strain evidence="5">CCAP 11/70</strain>
    </source>
</reference>
<dbReference type="GO" id="GO:0004674">
    <property type="term" value="F:protein serine/threonine kinase activity"/>
    <property type="evidence" value="ECO:0007669"/>
    <property type="project" value="TreeGrafter"/>
</dbReference>
<evidence type="ECO:0000259" key="4">
    <source>
        <dbReference type="PROSITE" id="PS50011"/>
    </source>
</evidence>
<keyword evidence="6" id="KW-1185">Reference proteome</keyword>
<dbReference type="PIRSF" id="PIRSF000654">
    <property type="entry name" value="Integrin-linked_kinase"/>
    <property type="match status" value="1"/>
</dbReference>
<dbReference type="AlphaFoldDB" id="A0A835XPU0"/>
<accession>A0A835XPU0</accession>
<dbReference type="PROSITE" id="PS00107">
    <property type="entry name" value="PROTEIN_KINASE_ATP"/>
    <property type="match status" value="1"/>
</dbReference>
<dbReference type="Proteomes" id="UP000612055">
    <property type="component" value="Unassembled WGS sequence"/>
</dbReference>
<dbReference type="InterPro" id="IPR011009">
    <property type="entry name" value="Kinase-like_dom_sf"/>
</dbReference>
<comment type="caution">
    <text evidence="5">The sequence shown here is derived from an EMBL/GenBank/DDBJ whole genome shotgun (WGS) entry which is preliminary data.</text>
</comment>
<dbReference type="Pfam" id="PF07714">
    <property type="entry name" value="PK_Tyr_Ser-Thr"/>
    <property type="match status" value="1"/>
</dbReference>
<dbReference type="OrthoDB" id="4062651at2759"/>
<dbReference type="SUPFAM" id="SSF48403">
    <property type="entry name" value="Ankyrin repeat"/>
    <property type="match status" value="1"/>
</dbReference>